<evidence type="ECO:0000256" key="1">
    <source>
        <dbReference type="SAM" id="MobiDB-lite"/>
    </source>
</evidence>
<keyword evidence="2" id="KW-0472">Membrane</keyword>
<evidence type="ECO:0008006" key="5">
    <source>
        <dbReference type="Google" id="ProtNLM"/>
    </source>
</evidence>
<accession>A0A8J4EDW1</accession>
<keyword evidence="2" id="KW-0812">Transmembrane</keyword>
<dbReference type="InterPro" id="IPR036278">
    <property type="entry name" value="Sialidase_sf"/>
</dbReference>
<keyword evidence="4" id="KW-1185">Reference proteome</keyword>
<dbReference type="EMBL" id="BOPH01000085">
    <property type="protein sequence ID" value="GIJ71081.1"/>
    <property type="molecule type" value="Genomic_DNA"/>
</dbReference>
<gene>
    <name evidence="3" type="ORF">Voc01_059980</name>
</gene>
<name>A0A8J4EDW1_9ACTN</name>
<feature type="transmembrane region" description="Helical" evidence="2">
    <location>
        <begin position="40"/>
        <end position="60"/>
    </location>
</feature>
<feature type="compositionally biased region" description="Low complexity" evidence="1">
    <location>
        <begin position="68"/>
        <end position="79"/>
    </location>
</feature>
<dbReference type="RefSeq" id="WP_203930974.1">
    <property type="nucleotide sequence ID" value="NZ_BOPH01000085.1"/>
</dbReference>
<feature type="region of interest" description="Disordered" evidence="1">
    <location>
        <begin position="119"/>
        <end position="141"/>
    </location>
</feature>
<protein>
    <recommendedName>
        <fullName evidence="5">Exo-alpha-sialidase</fullName>
    </recommendedName>
</protein>
<dbReference type="Proteomes" id="UP000635606">
    <property type="component" value="Unassembled WGS sequence"/>
</dbReference>
<evidence type="ECO:0000256" key="2">
    <source>
        <dbReference type="SAM" id="Phobius"/>
    </source>
</evidence>
<dbReference type="Gene3D" id="2.130.10.10">
    <property type="entry name" value="YVTN repeat-like/Quinoprotein amine dehydrogenase"/>
    <property type="match status" value="1"/>
</dbReference>
<dbReference type="AlphaFoldDB" id="A0A8J4EDW1"/>
<feature type="region of interest" description="Disordered" evidence="1">
    <location>
        <begin position="61"/>
        <end position="84"/>
    </location>
</feature>
<keyword evidence="2" id="KW-1133">Transmembrane helix</keyword>
<dbReference type="CDD" id="cd15482">
    <property type="entry name" value="Sialidase_non-viral"/>
    <property type="match status" value="1"/>
</dbReference>
<reference evidence="3" key="1">
    <citation type="submission" date="2021-01" db="EMBL/GenBank/DDBJ databases">
        <title>Whole genome shotgun sequence of Virgisporangium ochraceum NBRC 16418.</title>
        <authorList>
            <person name="Komaki H."/>
            <person name="Tamura T."/>
        </authorList>
    </citation>
    <scope>NUCLEOTIDE SEQUENCE</scope>
    <source>
        <strain evidence="3">NBRC 16418</strain>
    </source>
</reference>
<evidence type="ECO:0000313" key="4">
    <source>
        <dbReference type="Proteomes" id="UP000635606"/>
    </source>
</evidence>
<dbReference type="SUPFAM" id="SSF50939">
    <property type="entry name" value="Sialidases"/>
    <property type="match status" value="1"/>
</dbReference>
<organism evidence="3 4">
    <name type="scientific">Virgisporangium ochraceum</name>
    <dbReference type="NCBI Taxonomy" id="65505"/>
    <lineage>
        <taxon>Bacteria</taxon>
        <taxon>Bacillati</taxon>
        <taxon>Actinomycetota</taxon>
        <taxon>Actinomycetes</taxon>
        <taxon>Micromonosporales</taxon>
        <taxon>Micromonosporaceae</taxon>
        <taxon>Virgisporangium</taxon>
    </lineage>
</organism>
<dbReference type="InterPro" id="IPR015943">
    <property type="entry name" value="WD40/YVTN_repeat-like_dom_sf"/>
</dbReference>
<sequence>MPEGHFALLREYADDVARQPDFDTIRRRAVRVRRRRRHTVSSVVAGVTALVVAAVGLSVGPDGGGRKAGPAPTPTTSPGFDPDAGWPRWTAVVAARADELYTVVERCRACGSELLVSADGGRTWTPRATPPRPDDRGTEPRTVALTPLAPGVLMWSEAVTVNLPDLLSSGSPGASIPPGVERNWVTLDGGRTWRRPTIAEQPVAAVPAGTRPVDCAALREEKPCPFYAVDPATGRFARLANQPTGFRYEGWWSAQTDVPVGGHLWIPGLDPATLKPAVASSTDGGATWTTHVFAGGVSADDDGRGVAGKYLPTVAAGTGTTAHALIYSADDRLAPYRTTDGGRTWEPVPGGVLPDVPDAGFVTADGAHVVKCGDDFRASRDGGPYAPVTLAGYPAALRMLTQVTSRQATGRYVVTSGDLVYVSDDGWSWRGLTFPA</sequence>
<proteinExistence type="predicted"/>
<evidence type="ECO:0000313" key="3">
    <source>
        <dbReference type="EMBL" id="GIJ71081.1"/>
    </source>
</evidence>
<comment type="caution">
    <text evidence="3">The sequence shown here is derived from an EMBL/GenBank/DDBJ whole genome shotgun (WGS) entry which is preliminary data.</text>
</comment>